<feature type="domain" description="Wall-associated receptor kinase C-terminal" evidence="6">
    <location>
        <begin position="164"/>
        <end position="251"/>
    </location>
</feature>
<keyword evidence="4" id="KW-0472">Membrane</keyword>
<organism evidence="7 8">
    <name type="scientific">Aquilegia coerulea</name>
    <name type="common">Rocky mountain columbine</name>
    <dbReference type="NCBI Taxonomy" id="218851"/>
    <lineage>
        <taxon>Eukaryota</taxon>
        <taxon>Viridiplantae</taxon>
        <taxon>Streptophyta</taxon>
        <taxon>Embryophyta</taxon>
        <taxon>Tracheophyta</taxon>
        <taxon>Spermatophyta</taxon>
        <taxon>Magnoliopsida</taxon>
        <taxon>Ranunculales</taxon>
        <taxon>Ranunculaceae</taxon>
        <taxon>Thalictroideae</taxon>
        <taxon>Aquilegia</taxon>
    </lineage>
</organism>
<keyword evidence="4" id="KW-0812">Transmembrane</keyword>
<name>A0A2G5CQ31_AQUCA</name>
<sequence>MDSNHVYLFNGFFFLVIFFLVVGTVLSADKNYEACVTANCGNGPNISYPFWINDIQNSTCGFPGFELSCKSREPILTMSGEEYIIRDIVYGNESFTIVKAGLANDICSPPSYKLSFSHLPFRYVATSVNLSVFFNCTGLPSSEYSRYLLGCGTAEPTNRPRNSSVALFSDDPMLRSVREIGKCDNSVVIPVDKIGNGSLDTFLSREYVAEFLNEGFHLRWTASRCDECAESGGRCGFDFDRYKFICFCTDRPHHRRCNNGKYVKDRSLVFTLFETNQYPV</sequence>
<accession>A0A2G5CQ31</accession>
<dbReference type="EMBL" id="KZ305058">
    <property type="protein sequence ID" value="PIA33386.1"/>
    <property type="molecule type" value="Genomic_DNA"/>
</dbReference>
<dbReference type="OrthoDB" id="4062651at2759"/>
<evidence type="ECO:0000313" key="7">
    <source>
        <dbReference type="EMBL" id="PIA33386.1"/>
    </source>
</evidence>
<keyword evidence="8" id="KW-1185">Reference proteome</keyword>
<dbReference type="Pfam" id="PF14380">
    <property type="entry name" value="WAK_assoc"/>
    <property type="match status" value="1"/>
</dbReference>
<evidence type="ECO:0000313" key="8">
    <source>
        <dbReference type="Proteomes" id="UP000230069"/>
    </source>
</evidence>
<feature type="transmembrane region" description="Helical" evidence="4">
    <location>
        <begin position="6"/>
        <end position="26"/>
    </location>
</feature>
<dbReference type="PANTHER" id="PTHR33138">
    <property type="entry name" value="OS01G0690200 PROTEIN"/>
    <property type="match status" value="1"/>
</dbReference>
<proteinExistence type="predicted"/>
<dbReference type="InterPro" id="IPR025287">
    <property type="entry name" value="WAK_GUB"/>
</dbReference>
<dbReference type="InParanoid" id="A0A2G5CQ31"/>
<keyword evidence="2" id="KW-0732">Signal</keyword>
<dbReference type="InterPro" id="IPR032872">
    <property type="entry name" value="WAK_assoc_C"/>
</dbReference>
<dbReference type="PANTHER" id="PTHR33138:SF75">
    <property type="entry name" value="WALL-ASSOCIATED RECEPTOR KINASE GALACTURONAN-BINDING DOMAIN-CONTAINING PROTEIN"/>
    <property type="match status" value="1"/>
</dbReference>
<keyword evidence="3" id="KW-0325">Glycoprotein</keyword>
<evidence type="ECO:0000256" key="2">
    <source>
        <dbReference type="ARBA" id="ARBA00022729"/>
    </source>
</evidence>
<reference evidence="7 8" key="1">
    <citation type="submission" date="2017-09" db="EMBL/GenBank/DDBJ databases">
        <title>WGS assembly of Aquilegia coerulea Goldsmith.</title>
        <authorList>
            <person name="Hodges S."/>
            <person name="Kramer E."/>
            <person name="Nordborg M."/>
            <person name="Tomkins J."/>
            <person name="Borevitz J."/>
            <person name="Derieg N."/>
            <person name="Yan J."/>
            <person name="Mihaltcheva S."/>
            <person name="Hayes R.D."/>
            <person name="Rokhsar D."/>
        </authorList>
    </citation>
    <scope>NUCLEOTIDE SEQUENCE [LARGE SCALE GENOMIC DNA]</scope>
    <source>
        <strain evidence="8">cv. Goldsmith</strain>
    </source>
</reference>
<dbReference type="GO" id="GO:0016020">
    <property type="term" value="C:membrane"/>
    <property type="evidence" value="ECO:0007669"/>
    <property type="project" value="UniProtKB-SubCell"/>
</dbReference>
<dbReference type="GO" id="GO:0030247">
    <property type="term" value="F:polysaccharide binding"/>
    <property type="evidence" value="ECO:0007669"/>
    <property type="project" value="InterPro"/>
</dbReference>
<gene>
    <name evidence="7" type="ORF">AQUCO_04100073v1</name>
</gene>
<comment type="subcellular location">
    <subcellularLocation>
        <location evidence="1">Membrane</location>
        <topology evidence="1">Single-pass membrane protein</topology>
    </subcellularLocation>
</comment>
<feature type="domain" description="Wall-associated receptor kinase galacturonan-binding" evidence="5">
    <location>
        <begin position="35"/>
        <end position="98"/>
    </location>
</feature>
<dbReference type="STRING" id="218851.A0A2G5CQ31"/>
<evidence type="ECO:0000256" key="1">
    <source>
        <dbReference type="ARBA" id="ARBA00004167"/>
    </source>
</evidence>
<evidence type="ECO:0000256" key="3">
    <source>
        <dbReference type="ARBA" id="ARBA00023180"/>
    </source>
</evidence>
<keyword evidence="4" id="KW-1133">Transmembrane helix</keyword>
<protein>
    <recommendedName>
        <fullName evidence="9">Wall-associated receptor kinase galacturonan-binding domain-containing protein</fullName>
    </recommendedName>
</protein>
<dbReference type="Pfam" id="PF13947">
    <property type="entry name" value="GUB_WAK_bind"/>
    <property type="match status" value="1"/>
</dbReference>
<evidence type="ECO:0000259" key="5">
    <source>
        <dbReference type="Pfam" id="PF13947"/>
    </source>
</evidence>
<dbReference type="Proteomes" id="UP000230069">
    <property type="component" value="Unassembled WGS sequence"/>
</dbReference>
<evidence type="ECO:0000259" key="6">
    <source>
        <dbReference type="Pfam" id="PF14380"/>
    </source>
</evidence>
<evidence type="ECO:0008006" key="9">
    <source>
        <dbReference type="Google" id="ProtNLM"/>
    </source>
</evidence>
<evidence type="ECO:0000256" key="4">
    <source>
        <dbReference type="SAM" id="Phobius"/>
    </source>
</evidence>
<dbReference type="AlphaFoldDB" id="A0A2G5CQ31"/>